<evidence type="ECO:0000256" key="8">
    <source>
        <dbReference type="ARBA" id="ARBA00023175"/>
    </source>
</evidence>
<proteinExistence type="inferred from homology"/>
<dbReference type="Pfam" id="PF01576">
    <property type="entry name" value="Myosin_tail_1"/>
    <property type="match status" value="1"/>
</dbReference>
<feature type="domain" description="Myosin tail" evidence="12">
    <location>
        <begin position="4"/>
        <end position="145"/>
    </location>
</feature>
<dbReference type="SUPFAM" id="SSF57997">
    <property type="entry name" value="Tropomyosin"/>
    <property type="match status" value="1"/>
</dbReference>
<accession>A0A914R6M7</accession>
<evidence type="ECO:0000256" key="2">
    <source>
        <dbReference type="ARBA" id="ARBA00008447"/>
    </source>
</evidence>
<keyword evidence="13" id="KW-1185">Reference proteome</keyword>
<keyword evidence="9" id="KW-0514">Muscle protein</keyword>
<evidence type="ECO:0000256" key="9">
    <source>
        <dbReference type="ARBA" id="ARBA00023179"/>
    </source>
</evidence>
<evidence type="ECO:0000256" key="6">
    <source>
        <dbReference type="ARBA" id="ARBA00023054"/>
    </source>
</evidence>
<keyword evidence="5" id="KW-0963">Cytoplasm</keyword>
<evidence type="ECO:0000256" key="4">
    <source>
        <dbReference type="ARBA" id="ARBA00022433"/>
    </source>
</evidence>
<dbReference type="Proteomes" id="UP000887578">
    <property type="component" value="Unplaced"/>
</dbReference>
<evidence type="ECO:0000256" key="10">
    <source>
        <dbReference type="ARBA" id="ARBA00049580"/>
    </source>
</evidence>
<organism evidence="13 14">
    <name type="scientific">Panagrolaimus davidi</name>
    <dbReference type="NCBI Taxonomy" id="227884"/>
    <lineage>
        <taxon>Eukaryota</taxon>
        <taxon>Metazoa</taxon>
        <taxon>Ecdysozoa</taxon>
        <taxon>Nematoda</taxon>
        <taxon>Chromadorea</taxon>
        <taxon>Rhabditida</taxon>
        <taxon>Tylenchina</taxon>
        <taxon>Panagrolaimomorpha</taxon>
        <taxon>Panagrolaimoidea</taxon>
        <taxon>Panagrolaimidae</taxon>
        <taxon>Panagrolaimus</taxon>
    </lineage>
</organism>
<dbReference type="AlphaFoldDB" id="A0A914R6M7"/>
<evidence type="ECO:0000313" key="13">
    <source>
        <dbReference type="Proteomes" id="UP000887578"/>
    </source>
</evidence>
<dbReference type="GO" id="GO:0016459">
    <property type="term" value="C:myosin complex"/>
    <property type="evidence" value="ECO:0007669"/>
    <property type="project" value="InterPro"/>
</dbReference>
<sequence>MKIDALRKSLEEQVKQLQVQIQEAEAAALLGGKRVIAKLETRIRDLETALDEETRRHKETQNALRKKDRRIKEVQMQVDEEHKNFVMAQDTADRLMEKLNIQKRQLGEAESITMQNLQRVRRYQRELEDAEGRADQAESSLHLIRAKSRGSVVAGKGSSPRVYVMEDDM</sequence>
<comment type="subcellular location">
    <subcellularLocation>
        <location evidence="1">Cytoplasm</location>
        <location evidence="1">Myofibril</location>
    </subcellularLocation>
</comment>
<keyword evidence="7" id="KW-0518">Myosin</keyword>
<dbReference type="PANTHER" id="PTHR46349:SF6">
    <property type="entry name" value="MYOSIN-6-LIKE"/>
    <property type="match status" value="1"/>
</dbReference>
<name>A0A914R6M7_9BILA</name>
<evidence type="ECO:0000256" key="7">
    <source>
        <dbReference type="ARBA" id="ARBA00023123"/>
    </source>
</evidence>
<evidence type="ECO:0000256" key="3">
    <source>
        <dbReference type="ARBA" id="ARBA00018623"/>
    </source>
</evidence>
<evidence type="ECO:0000256" key="5">
    <source>
        <dbReference type="ARBA" id="ARBA00022490"/>
    </source>
</evidence>
<dbReference type="PANTHER" id="PTHR46349">
    <property type="entry name" value="CINGULIN-LIKE PROTEIN 1-RELATED"/>
    <property type="match status" value="1"/>
</dbReference>
<dbReference type="WBParaSite" id="PDA_v2.g719.t1">
    <property type="protein sequence ID" value="PDA_v2.g719.t1"/>
    <property type="gene ID" value="PDA_v2.g719"/>
</dbReference>
<feature type="coiled-coil region" evidence="11">
    <location>
        <begin position="3"/>
        <end position="147"/>
    </location>
</feature>
<reference evidence="14" key="1">
    <citation type="submission" date="2022-11" db="UniProtKB">
        <authorList>
            <consortium name="WormBaseParasite"/>
        </authorList>
    </citation>
    <scope>IDENTIFICATION</scope>
</reference>
<keyword evidence="8" id="KW-0505">Motor protein</keyword>
<evidence type="ECO:0000256" key="1">
    <source>
        <dbReference type="ARBA" id="ARBA00004657"/>
    </source>
</evidence>
<dbReference type="GO" id="GO:0032982">
    <property type="term" value="C:myosin filament"/>
    <property type="evidence" value="ECO:0007669"/>
    <property type="project" value="UniProtKB-KW"/>
</dbReference>
<comment type="function">
    <text evidence="10">Paramyosin is a major structural component of many thick filaments isolated from invertebrate muscles.</text>
</comment>
<protein>
    <recommendedName>
        <fullName evidence="3">Paramyosin</fullName>
    </recommendedName>
</protein>
<comment type="similarity">
    <text evidence="2">Belongs to the paramyosin family.</text>
</comment>
<evidence type="ECO:0000313" key="14">
    <source>
        <dbReference type="WBParaSite" id="PDA_v2.g719.t1"/>
    </source>
</evidence>
<keyword evidence="6 11" id="KW-0175">Coiled coil</keyword>
<dbReference type="GO" id="GO:0030016">
    <property type="term" value="C:myofibril"/>
    <property type="evidence" value="ECO:0007669"/>
    <property type="project" value="UniProtKB-SubCell"/>
</dbReference>
<keyword evidence="4" id="KW-0787">Thick filament</keyword>
<evidence type="ECO:0000256" key="11">
    <source>
        <dbReference type="SAM" id="Coils"/>
    </source>
</evidence>
<evidence type="ECO:0000259" key="12">
    <source>
        <dbReference type="Pfam" id="PF01576"/>
    </source>
</evidence>
<dbReference type="InterPro" id="IPR002928">
    <property type="entry name" value="Myosin_tail"/>
</dbReference>